<gene>
    <name evidence="2" type="ORF">H4W31_008346</name>
</gene>
<dbReference type="InterPro" id="IPR058776">
    <property type="entry name" value="KhtT-like_N"/>
</dbReference>
<accession>A0A927MDG3</accession>
<dbReference type="AlphaFoldDB" id="A0A927MDG3"/>
<organism evidence="2 3">
    <name type="scientific">Plantactinospora soyae</name>
    <dbReference type="NCBI Taxonomy" id="1544732"/>
    <lineage>
        <taxon>Bacteria</taxon>
        <taxon>Bacillati</taxon>
        <taxon>Actinomycetota</taxon>
        <taxon>Actinomycetes</taxon>
        <taxon>Micromonosporales</taxon>
        <taxon>Micromonosporaceae</taxon>
        <taxon>Plantactinospora</taxon>
    </lineage>
</organism>
<evidence type="ECO:0000313" key="3">
    <source>
        <dbReference type="Proteomes" id="UP000649753"/>
    </source>
</evidence>
<reference evidence="2" key="1">
    <citation type="submission" date="2020-10" db="EMBL/GenBank/DDBJ databases">
        <title>Sequencing the genomes of 1000 actinobacteria strains.</title>
        <authorList>
            <person name="Klenk H.-P."/>
        </authorList>
    </citation>
    <scope>NUCLEOTIDE SEQUENCE</scope>
    <source>
        <strain evidence="2">DSM 46832</strain>
    </source>
</reference>
<keyword evidence="3" id="KW-1185">Reference proteome</keyword>
<name>A0A927MDG3_9ACTN</name>
<feature type="domain" description="Potassium/proton antiporter subunit KhtT-like N-terminal" evidence="1">
    <location>
        <begin position="1"/>
        <end position="69"/>
    </location>
</feature>
<evidence type="ECO:0000313" key="2">
    <source>
        <dbReference type="EMBL" id="MBE1492708.1"/>
    </source>
</evidence>
<dbReference type="RefSeq" id="WP_192771567.1">
    <property type="nucleotide sequence ID" value="NZ_JADBEB010000001.1"/>
</dbReference>
<comment type="caution">
    <text evidence="2">The sequence shown here is derived from an EMBL/GenBank/DDBJ whole genome shotgun (WGS) entry which is preliminary data.</text>
</comment>
<sequence>MDITRTTVPGVGVVHHFLTRGGQRFGVLVDHADQRSLLLYGPDDPDVPAQRIGLECDEADQIAEILHSSPVADRLANLERRLSDLLGGSA</sequence>
<dbReference type="Pfam" id="PF25991">
    <property type="entry name" value="KhtT_N"/>
    <property type="match status" value="1"/>
</dbReference>
<proteinExistence type="predicted"/>
<protein>
    <submittedName>
        <fullName evidence="2">TrkA domain protein</fullName>
    </submittedName>
</protein>
<evidence type="ECO:0000259" key="1">
    <source>
        <dbReference type="Pfam" id="PF25991"/>
    </source>
</evidence>
<dbReference type="Proteomes" id="UP000649753">
    <property type="component" value="Unassembled WGS sequence"/>
</dbReference>
<dbReference type="EMBL" id="JADBEB010000001">
    <property type="protein sequence ID" value="MBE1492708.1"/>
    <property type="molecule type" value="Genomic_DNA"/>
</dbReference>